<comment type="caution">
    <text evidence="4">The sequence shown here is derived from an EMBL/GenBank/DDBJ whole genome shotgun (WGS) entry which is preliminary data.</text>
</comment>
<sequence>MRLSSRASFASIAASTHSKLYLSRLLTEDAHRCFSTLNSLSPGQCVAHILHNEFGAADGSSPSSASCKQEASKTAAGSANVGGGKPQFNHLQQHDDPQLETQTPHPPVLGPKHCQDSPHLQTRECQHEEHNDHCAPGLALRHRNDSSHLIRRISPFDPSSRDERDSKCIFKNANSERHALDDDSVKAPKQPPSCTKTSQDIMKLLIDRVNTQSWIALNKDIDEFNIEINPKEVAWVLKVLKDPNRARELFIWAAQRPGYAHDATCYAVMINSLGDILDHVFLNNLLQQMEKKNIQLNVSIINRLIGIFVSRDEIDRAEHYFLKLQDLRLQPNAFTYKCMLQAFAKGGQCKKALDTYRKMQKEDQPIDLVTYNILLDGLSRNGQAESAWEIFEEMKRCGNPVDVYTYTIVARSYGQAGRAGKALDLLEEMVQNGVEPNKHTYNTLLNALANAGRPDDAVKLFKKMSTSGLYPDVVSCQSILKALFKGQCVGQTRELALCIKDVDIRKEVCESFIKGLSKMGHLQDVRALFKIIRADNLWPSLSANLSMIDALCRGAEPNEAMIILKEVEDKAVVVPLTTYNTILSALRNSNQFQVAYDLFSQLEERGPSPDVVSYNIIISGLIKTRQLPHAERIFYEMSKSGCRPNVITFNSLLHCYARAGDVSSVRKLLKMMNANEVTPDIITYNCTIECFGKAGKPKVAVKVFKEMKEKGISPSYVTYNNVLLALAGAGLTDKVLLAFEQMKDQGFVPDALTFTILSRVYNRDPHLDKRKLREEIRKAGLFDSDFSLCTQRLFCLPSLKSWFLAILVS</sequence>
<evidence type="ECO:0000256" key="1">
    <source>
        <dbReference type="ARBA" id="ARBA00022737"/>
    </source>
</evidence>
<feature type="repeat" description="PPR" evidence="2">
    <location>
        <begin position="402"/>
        <end position="436"/>
    </location>
</feature>
<dbReference type="GO" id="GO:0031930">
    <property type="term" value="P:mitochondria-nucleus signaling pathway"/>
    <property type="evidence" value="ECO:0007669"/>
    <property type="project" value="TreeGrafter"/>
</dbReference>
<evidence type="ECO:0000313" key="5">
    <source>
        <dbReference type="Proteomes" id="UP000886520"/>
    </source>
</evidence>
<accession>A0A9D4UXU9</accession>
<keyword evidence="1" id="KW-0677">Repeat</keyword>
<dbReference type="NCBIfam" id="TIGR00756">
    <property type="entry name" value="PPR"/>
    <property type="match status" value="9"/>
</dbReference>
<proteinExistence type="predicted"/>
<feature type="repeat" description="PPR" evidence="2">
    <location>
        <begin position="332"/>
        <end position="366"/>
    </location>
</feature>
<dbReference type="InterPro" id="IPR011990">
    <property type="entry name" value="TPR-like_helical_dom_sf"/>
</dbReference>
<dbReference type="PANTHER" id="PTHR47936">
    <property type="entry name" value="PPR_LONG DOMAIN-CONTAINING PROTEIN"/>
    <property type="match status" value="1"/>
</dbReference>
<dbReference type="GO" id="GO:0010019">
    <property type="term" value="P:chloroplast-nucleus signaling pathway"/>
    <property type="evidence" value="ECO:0007669"/>
    <property type="project" value="TreeGrafter"/>
</dbReference>
<organism evidence="4 5">
    <name type="scientific">Adiantum capillus-veneris</name>
    <name type="common">Maidenhair fern</name>
    <dbReference type="NCBI Taxonomy" id="13818"/>
    <lineage>
        <taxon>Eukaryota</taxon>
        <taxon>Viridiplantae</taxon>
        <taxon>Streptophyta</taxon>
        <taxon>Embryophyta</taxon>
        <taxon>Tracheophyta</taxon>
        <taxon>Polypodiopsida</taxon>
        <taxon>Polypodiidae</taxon>
        <taxon>Polypodiales</taxon>
        <taxon>Pteridineae</taxon>
        <taxon>Pteridaceae</taxon>
        <taxon>Vittarioideae</taxon>
        <taxon>Adiantum</taxon>
    </lineage>
</organism>
<feature type="repeat" description="PPR" evidence="2">
    <location>
        <begin position="367"/>
        <end position="401"/>
    </location>
</feature>
<feature type="repeat" description="PPR" evidence="2">
    <location>
        <begin position="575"/>
        <end position="609"/>
    </location>
</feature>
<dbReference type="Pfam" id="PF13041">
    <property type="entry name" value="PPR_2"/>
    <property type="match status" value="4"/>
</dbReference>
<evidence type="ECO:0000256" key="2">
    <source>
        <dbReference type="PROSITE-ProRule" id="PRU00708"/>
    </source>
</evidence>
<dbReference type="Pfam" id="PF01535">
    <property type="entry name" value="PPR"/>
    <property type="match status" value="2"/>
</dbReference>
<dbReference type="PROSITE" id="PS51375">
    <property type="entry name" value="PPR"/>
    <property type="match status" value="9"/>
</dbReference>
<feature type="repeat" description="PPR" evidence="2">
    <location>
        <begin position="680"/>
        <end position="714"/>
    </location>
</feature>
<dbReference type="SUPFAM" id="SSF48452">
    <property type="entry name" value="TPR-like"/>
    <property type="match status" value="1"/>
</dbReference>
<reference evidence="4" key="1">
    <citation type="submission" date="2021-01" db="EMBL/GenBank/DDBJ databases">
        <title>Adiantum capillus-veneris genome.</title>
        <authorList>
            <person name="Fang Y."/>
            <person name="Liao Q."/>
        </authorList>
    </citation>
    <scope>NUCLEOTIDE SEQUENCE</scope>
    <source>
        <strain evidence="4">H3</strain>
        <tissue evidence="4">Leaf</tissue>
    </source>
</reference>
<name>A0A9D4UXU9_ADICA</name>
<dbReference type="PANTHER" id="PTHR47936:SF1">
    <property type="entry name" value="PENTATRICOPEPTIDE REPEAT-CONTAINING PROTEIN GUN1, CHLOROPLASTIC"/>
    <property type="match status" value="1"/>
</dbReference>
<feature type="compositionally biased region" description="Basic and acidic residues" evidence="3">
    <location>
        <begin position="113"/>
        <end position="133"/>
    </location>
</feature>
<dbReference type="InterPro" id="IPR002885">
    <property type="entry name" value="PPR_rpt"/>
</dbReference>
<evidence type="ECO:0000313" key="4">
    <source>
        <dbReference type="EMBL" id="KAI5076155.1"/>
    </source>
</evidence>
<dbReference type="OrthoDB" id="5588846at2759"/>
<dbReference type="EMBL" id="JABFUD020000008">
    <property type="protein sequence ID" value="KAI5076155.1"/>
    <property type="molecule type" value="Genomic_DNA"/>
</dbReference>
<evidence type="ECO:0000256" key="3">
    <source>
        <dbReference type="SAM" id="MobiDB-lite"/>
    </source>
</evidence>
<gene>
    <name evidence="4" type="ORF">GOP47_0008220</name>
</gene>
<feature type="region of interest" description="Disordered" evidence="3">
    <location>
        <begin position="57"/>
        <end position="137"/>
    </location>
</feature>
<feature type="repeat" description="PPR" evidence="2">
    <location>
        <begin position="645"/>
        <end position="679"/>
    </location>
</feature>
<dbReference type="Gene3D" id="1.25.40.10">
    <property type="entry name" value="Tetratricopeptide repeat domain"/>
    <property type="match status" value="6"/>
</dbReference>
<feature type="compositionally biased region" description="Low complexity" evidence="3">
    <location>
        <begin position="57"/>
        <end position="66"/>
    </location>
</feature>
<dbReference type="AlphaFoldDB" id="A0A9D4UXU9"/>
<keyword evidence="5" id="KW-1185">Reference proteome</keyword>
<feature type="repeat" description="PPR" evidence="2">
    <location>
        <begin position="715"/>
        <end position="749"/>
    </location>
</feature>
<feature type="repeat" description="PPR" evidence="2">
    <location>
        <begin position="437"/>
        <end position="471"/>
    </location>
</feature>
<evidence type="ECO:0008006" key="6">
    <source>
        <dbReference type="Google" id="ProtNLM"/>
    </source>
</evidence>
<protein>
    <recommendedName>
        <fullName evidence="6">Pentatricopeptide repeat-containing protein</fullName>
    </recommendedName>
</protein>
<dbReference type="Proteomes" id="UP000886520">
    <property type="component" value="Chromosome 8"/>
</dbReference>
<dbReference type="GO" id="GO:0009507">
    <property type="term" value="C:chloroplast"/>
    <property type="evidence" value="ECO:0007669"/>
    <property type="project" value="TreeGrafter"/>
</dbReference>
<feature type="repeat" description="PPR" evidence="2">
    <location>
        <begin position="610"/>
        <end position="644"/>
    </location>
</feature>